<accession>A0ABY5SL43</accession>
<dbReference type="EMBL" id="CP091430">
    <property type="protein sequence ID" value="UVI33385.1"/>
    <property type="molecule type" value="Genomic_DNA"/>
</dbReference>
<dbReference type="Gene3D" id="3.20.20.80">
    <property type="entry name" value="Glycosidases"/>
    <property type="match status" value="1"/>
</dbReference>
<name>A0ABY5SL43_9BACL</name>
<keyword evidence="2" id="KW-1185">Reference proteome</keyword>
<dbReference type="Proteomes" id="UP001057877">
    <property type="component" value="Chromosome"/>
</dbReference>
<dbReference type="InterPro" id="IPR024778">
    <property type="entry name" value="Put_cellulase"/>
</dbReference>
<organism evidence="1 2">
    <name type="scientific">Paenibacillus spongiae</name>
    <dbReference type="NCBI Taxonomy" id="2909671"/>
    <lineage>
        <taxon>Bacteria</taxon>
        <taxon>Bacillati</taxon>
        <taxon>Bacillota</taxon>
        <taxon>Bacilli</taxon>
        <taxon>Bacillales</taxon>
        <taxon>Paenibacillaceae</taxon>
        <taxon>Paenibacillus</taxon>
    </lineage>
</organism>
<dbReference type="RefSeq" id="WP_258389438.1">
    <property type="nucleotide sequence ID" value="NZ_CP091430.1"/>
</dbReference>
<evidence type="ECO:0008006" key="3">
    <source>
        <dbReference type="Google" id="ProtNLM"/>
    </source>
</evidence>
<dbReference type="SUPFAM" id="SSF51445">
    <property type="entry name" value="(Trans)glycosidases"/>
    <property type="match status" value="1"/>
</dbReference>
<dbReference type="InterPro" id="IPR017853">
    <property type="entry name" value="GH"/>
</dbReference>
<evidence type="ECO:0000313" key="2">
    <source>
        <dbReference type="Proteomes" id="UP001057877"/>
    </source>
</evidence>
<proteinExistence type="predicted"/>
<sequence>MIKCSNQTETYAIAMWDFSWLTCRYRGGGFEHWERALDELAARGYNAVRIDAFPHLIASDHDGNRCDTFRMYPRNFGFSFWGNAFTVDIRPGEALVRFLKACESRNISVGLSTWLVESDPVRSGKLGGIDDFIRIWDETMLYLEEHDALGPVMYVDVLNEYPYFHGFHWLKLKMEELKEPKTAGRTANGAQQSFYREAIGEALMSLRTRWQDTDWFASQTQNVWTEDIDMDYSTFDLLDIHLWFVHNRELAKGDPFLAAQYEDREWGPIYSRTMELWREGKDKYVSWLEGKVAEMCGVADRWSLPIGNTEGWGAIFWDEHPSLDWNWIRETAEIGARTGRRFGYSFNCTSNFCHPYFTGYWEDADWHREMTGIIRSGSRRGSGLSTGN</sequence>
<protein>
    <recommendedName>
        <fullName evidence="3">Cellulase</fullName>
    </recommendedName>
</protein>
<reference evidence="1" key="1">
    <citation type="submission" date="2022-01" db="EMBL/GenBank/DDBJ databases">
        <title>Paenibacillus spongiae sp. nov., isolated from marine sponge.</title>
        <authorList>
            <person name="Li Z."/>
            <person name="Zhang M."/>
        </authorList>
    </citation>
    <scope>NUCLEOTIDE SEQUENCE</scope>
    <source>
        <strain evidence="1">PHS-Z3</strain>
    </source>
</reference>
<gene>
    <name evidence="1" type="ORF">L1F29_16755</name>
</gene>
<dbReference type="Pfam" id="PF12876">
    <property type="entry name" value="Cellulase-like"/>
    <property type="match status" value="1"/>
</dbReference>
<evidence type="ECO:0000313" key="1">
    <source>
        <dbReference type="EMBL" id="UVI33385.1"/>
    </source>
</evidence>